<name>A0A2T4JMA7_9RHOB</name>
<keyword evidence="7" id="KW-1185">Reference proteome</keyword>
<evidence type="ECO:0000259" key="5">
    <source>
        <dbReference type="SMART" id="SM00563"/>
    </source>
</evidence>
<proteinExistence type="predicted"/>
<evidence type="ECO:0000313" key="7">
    <source>
        <dbReference type="Proteomes" id="UP000241899"/>
    </source>
</evidence>
<sequence>MKLALQYARSVVFIGQMYLALALFATLGLPIALLGGRRGTLAVMHGYCRWVMWTAGWMVGLRCETRGTPPTGDVLVAAKHQSFLDILMIFAAVPRGRYIMKKELKYTPFIGWYAYLSGCIPVDRGKKGAAIRAMLQAVMADKAGGQLIIFAQGTRVAPGVHAPYKVGAGVLYNEMQVDCVPVAVNVGVFWPRRGMLRKPGVAVVEFLPTIPAGIDTRSFMERLEEDIEVASDRLMIDAGFDVRNPRLPKGNA</sequence>
<keyword evidence="4" id="KW-1133">Transmembrane helix</keyword>
<dbReference type="CDD" id="cd07989">
    <property type="entry name" value="LPLAT_AGPAT-like"/>
    <property type="match status" value="1"/>
</dbReference>
<protein>
    <submittedName>
        <fullName evidence="6">1-acyl-sn-glycerol-3-phosphate acyltransferase</fullName>
    </submittedName>
</protein>
<dbReference type="GO" id="GO:0006654">
    <property type="term" value="P:phosphatidic acid biosynthetic process"/>
    <property type="evidence" value="ECO:0007669"/>
    <property type="project" value="TreeGrafter"/>
</dbReference>
<dbReference type="AlphaFoldDB" id="A0A2T4JMA7"/>
<dbReference type="RefSeq" id="WP_107323498.1">
    <property type="nucleotide sequence ID" value="NZ_NHSP01000093.1"/>
</dbReference>
<accession>A0A2T4JMA7</accession>
<dbReference type="EMBL" id="PZKF01000002">
    <property type="protein sequence ID" value="PTE19036.1"/>
    <property type="molecule type" value="Genomic_DNA"/>
</dbReference>
<feature type="domain" description="Phospholipid/glycerol acyltransferase" evidence="5">
    <location>
        <begin position="74"/>
        <end position="187"/>
    </location>
</feature>
<evidence type="ECO:0000256" key="1">
    <source>
        <dbReference type="ARBA" id="ARBA00005189"/>
    </source>
</evidence>
<dbReference type="GO" id="GO:0003841">
    <property type="term" value="F:1-acylglycerol-3-phosphate O-acyltransferase activity"/>
    <property type="evidence" value="ECO:0007669"/>
    <property type="project" value="TreeGrafter"/>
</dbReference>
<dbReference type="Proteomes" id="UP000241899">
    <property type="component" value="Unassembled WGS sequence"/>
</dbReference>
<evidence type="ECO:0000313" key="6">
    <source>
        <dbReference type="EMBL" id="PTE19036.1"/>
    </source>
</evidence>
<feature type="transmembrane region" description="Helical" evidence="4">
    <location>
        <begin position="12"/>
        <end position="34"/>
    </location>
</feature>
<keyword evidence="4" id="KW-0812">Transmembrane</keyword>
<keyword evidence="2 6" id="KW-0808">Transferase</keyword>
<dbReference type="PANTHER" id="PTHR10434:SF11">
    <property type="entry name" value="1-ACYL-SN-GLYCEROL-3-PHOSPHATE ACYLTRANSFERASE"/>
    <property type="match status" value="1"/>
</dbReference>
<reference evidence="6 7" key="1">
    <citation type="submission" date="2018-03" db="EMBL/GenBank/DDBJ databases">
        <title>Rhodobacter veldkampii.</title>
        <authorList>
            <person name="Meyer T.E."/>
            <person name="Miller S."/>
            <person name="Lodha T."/>
            <person name="Gandham S."/>
            <person name="Chintalapati S."/>
            <person name="Chintalapati V.R."/>
        </authorList>
    </citation>
    <scope>NUCLEOTIDE SEQUENCE [LARGE SCALE GENOMIC DNA]</scope>
    <source>
        <strain evidence="6 7">DSM 11550</strain>
    </source>
</reference>
<dbReference type="OrthoDB" id="5290997at2"/>
<gene>
    <name evidence="6" type="ORF">C5F46_00940</name>
</gene>
<comment type="pathway">
    <text evidence="1">Lipid metabolism.</text>
</comment>
<dbReference type="SMART" id="SM00563">
    <property type="entry name" value="PlsC"/>
    <property type="match status" value="1"/>
</dbReference>
<dbReference type="SUPFAM" id="SSF69593">
    <property type="entry name" value="Glycerol-3-phosphate (1)-acyltransferase"/>
    <property type="match status" value="1"/>
</dbReference>
<dbReference type="PANTHER" id="PTHR10434">
    <property type="entry name" value="1-ACYL-SN-GLYCEROL-3-PHOSPHATE ACYLTRANSFERASE"/>
    <property type="match status" value="1"/>
</dbReference>
<evidence type="ECO:0000256" key="3">
    <source>
        <dbReference type="ARBA" id="ARBA00023315"/>
    </source>
</evidence>
<keyword evidence="3 6" id="KW-0012">Acyltransferase</keyword>
<organism evidence="6 7">
    <name type="scientific">Phaeovulum veldkampii DSM 11550</name>
    <dbReference type="NCBI Taxonomy" id="1185920"/>
    <lineage>
        <taxon>Bacteria</taxon>
        <taxon>Pseudomonadati</taxon>
        <taxon>Pseudomonadota</taxon>
        <taxon>Alphaproteobacteria</taxon>
        <taxon>Rhodobacterales</taxon>
        <taxon>Paracoccaceae</taxon>
        <taxon>Phaeovulum</taxon>
    </lineage>
</organism>
<dbReference type="Pfam" id="PF01553">
    <property type="entry name" value="Acyltransferase"/>
    <property type="match status" value="1"/>
</dbReference>
<comment type="caution">
    <text evidence="6">The sequence shown here is derived from an EMBL/GenBank/DDBJ whole genome shotgun (WGS) entry which is preliminary data.</text>
</comment>
<evidence type="ECO:0000256" key="2">
    <source>
        <dbReference type="ARBA" id="ARBA00022679"/>
    </source>
</evidence>
<keyword evidence="4" id="KW-0472">Membrane</keyword>
<dbReference type="InterPro" id="IPR002123">
    <property type="entry name" value="Plipid/glycerol_acylTrfase"/>
</dbReference>
<evidence type="ECO:0000256" key="4">
    <source>
        <dbReference type="SAM" id="Phobius"/>
    </source>
</evidence>